<keyword evidence="1" id="KW-0812">Transmembrane</keyword>
<feature type="transmembrane region" description="Helical" evidence="1">
    <location>
        <begin position="12"/>
        <end position="36"/>
    </location>
</feature>
<dbReference type="InterPro" id="IPR012495">
    <property type="entry name" value="TadE-like_dom"/>
</dbReference>
<keyword evidence="1" id="KW-1133">Transmembrane helix</keyword>
<reference evidence="3 4" key="1">
    <citation type="submission" date="2016-07" db="EMBL/GenBank/DDBJ databases">
        <title>Draft Genome Sequence of Oceanisphaera psychrotolerans, isolated from coastal sediment samples.</title>
        <authorList>
            <person name="Zhuo S."/>
            <person name="Ruan Z."/>
        </authorList>
    </citation>
    <scope>NUCLEOTIDE SEQUENCE [LARGE SCALE GENOMIC DNA]</scope>
    <source>
        <strain evidence="3 4">LAM-WHM-ZC</strain>
    </source>
</reference>
<evidence type="ECO:0000313" key="4">
    <source>
        <dbReference type="Proteomes" id="UP000243073"/>
    </source>
</evidence>
<comment type="caution">
    <text evidence="3">The sequence shown here is derived from an EMBL/GenBank/DDBJ whole genome shotgun (WGS) entry which is preliminary data.</text>
</comment>
<proteinExistence type="predicted"/>
<organism evidence="3 4">
    <name type="scientific">Oceanisphaera psychrotolerans</name>
    <dbReference type="NCBI Taxonomy" id="1414654"/>
    <lineage>
        <taxon>Bacteria</taxon>
        <taxon>Pseudomonadati</taxon>
        <taxon>Pseudomonadota</taxon>
        <taxon>Gammaproteobacteria</taxon>
        <taxon>Aeromonadales</taxon>
        <taxon>Aeromonadaceae</taxon>
        <taxon>Oceanisphaera</taxon>
    </lineage>
</organism>
<evidence type="ECO:0000313" key="3">
    <source>
        <dbReference type="EMBL" id="OIN06662.1"/>
    </source>
</evidence>
<protein>
    <recommendedName>
        <fullName evidence="2">TadE-like domain-containing protein</fullName>
    </recommendedName>
</protein>
<sequence length="148" mass="16477">MRLSRQRGLAAVEATIVLPIMLLLMLTIGEFGRLLYEYNTLTKAVRAGARTASVSPNPGNFDVSLVQDKTRNMILYGQETIGTKTVLPGLKAEDINVSPLLIDGETYVQIHVSYDWQPMFGDSFNMFFGNTISLNFPLETSMIMRALL</sequence>
<dbReference type="AlphaFoldDB" id="A0A1J4QBH3"/>
<evidence type="ECO:0000256" key="1">
    <source>
        <dbReference type="SAM" id="Phobius"/>
    </source>
</evidence>
<name>A0A1J4QBH3_9GAMM</name>
<keyword evidence="4" id="KW-1185">Reference proteome</keyword>
<evidence type="ECO:0000259" key="2">
    <source>
        <dbReference type="Pfam" id="PF07811"/>
    </source>
</evidence>
<dbReference type="STRING" id="1414654.BFR47_04610"/>
<dbReference type="Proteomes" id="UP000243073">
    <property type="component" value="Unassembled WGS sequence"/>
</dbReference>
<dbReference type="Pfam" id="PF07811">
    <property type="entry name" value="TadE"/>
    <property type="match status" value="1"/>
</dbReference>
<gene>
    <name evidence="3" type="ORF">BFR47_04610</name>
</gene>
<dbReference type="EMBL" id="MDKE01000044">
    <property type="protein sequence ID" value="OIN06662.1"/>
    <property type="molecule type" value="Genomic_DNA"/>
</dbReference>
<keyword evidence="1" id="KW-0472">Membrane</keyword>
<feature type="domain" description="TadE-like" evidence="2">
    <location>
        <begin position="8"/>
        <end position="50"/>
    </location>
</feature>
<accession>A0A1J4QBH3</accession>